<feature type="transmembrane region" description="Helical" evidence="5">
    <location>
        <begin position="238"/>
        <end position="257"/>
    </location>
</feature>
<protein>
    <submittedName>
        <fullName evidence="6">Zinc transporter, ZIP family</fullName>
    </submittedName>
</protein>
<sequence>MPDEIQPYTTYKKPAARILCQAYESAAPKGEKPMDFMKVLPPFLLTLAAGLCTGLGGLVALFVKKENPRVLPFSLGFAAGVMIMVSTADLLPEAARLIGRHTRLSSGLIALFAMSIGMLLASLIEKKVPSESAWLKDGQNNRGIFRVGVVTALAIVLHNLPEGVATFMAGYRQMSLGLSVAVAISLHNIPEGISIAVPVYCATGKRGKALRYAFLSGLSEPLGALLAMFLLRPLLTDTVLGFTFGVVAGIMLYISFAELVPSAYKNVKIGIPLLGVLFGIVVMAAGLLIFGL</sequence>
<feature type="transmembrane region" description="Helical" evidence="5">
    <location>
        <begin position="269"/>
        <end position="290"/>
    </location>
</feature>
<accession>A0A1H0AJB4</accession>
<dbReference type="EMBL" id="FNID01000016">
    <property type="protein sequence ID" value="SDN33672.1"/>
    <property type="molecule type" value="Genomic_DNA"/>
</dbReference>
<feature type="transmembrane region" description="Helical" evidence="5">
    <location>
        <begin position="43"/>
        <end position="63"/>
    </location>
</feature>
<comment type="subcellular location">
    <subcellularLocation>
        <location evidence="1">Membrane</location>
        <topology evidence="1">Multi-pass membrane protein</topology>
    </subcellularLocation>
</comment>
<organism evidence="6 7">
    <name type="scientific">Acetanaerobacterium elongatum</name>
    <dbReference type="NCBI Taxonomy" id="258515"/>
    <lineage>
        <taxon>Bacteria</taxon>
        <taxon>Bacillati</taxon>
        <taxon>Bacillota</taxon>
        <taxon>Clostridia</taxon>
        <taxon>Eubacteriales</taxon>
        <taxon>Oscillospiraceae</taxon>
        <taxon>Acetanaerobacterium</taxon>
    </lineage>
</organism>
<dbReference type="GO" id="GO:0016020">
    <property type="term" value="C:membrane"/>
    <property type="evidence" value="ECO:0007669"/>
    <property type="project" value="UniProtKB-SubCell"/>
</dbReference>
<dbReference type="Pfam" id="PF02535">
    <property type="entry name" value="Zip"/>
    <property type="match status" value="1"/>
</dbReference>
<dbReference type="PANTHER" id="PTHR11040:SF205">
    <property type="entry name" value="ZINC TRANSPORTER ZUPT"/>
    <property type="match status" value="1"/>
</dbReference>
<keyword evidence="4 5" id="KW-0472">Membrane</keyword>
<evidence type="ECO:0000256" key="3">
    <source>
        <dbReference type="ARBA" id="ARBA00022989"/>
    </source>
</evidence>
<dbReference type="PANTHER" id="PTHR11040">
    <property type="entry name" value="ZINC/IRON TRANSPORTER"/>
    <property type="match status" value="1"/>
</dbReference>
<feature type="transmembrane region" description="Helical" evidence="5">
    <location>
        <begin position="70"/>
        <end position="92"/>
    </location>
</feature>
<feature type="transmembrane region" description="Helical" evidence="5">
    <location>
        <begin position="104"/>
        <end position="124"/>
    </location>
</feature>
<evidence type="ECO:0000313" key="7">
    <source>
        <dbReference type="Proteomes" id="UP000199182"/>
    </source>
</evidence>
<dbReference type="InterPro" id="IPR003689">
    <property type="entry name" value="ZIP"/>
</dbReference>
<dbReference type="STRING" id="258515.SAMN05192585_11648"/>
<feature type="transmembrane region" description="Helical" evidence="5">
    <location>
        <begin position="212"/>
        <end position="232"/>
    </location>
</feature>
<feature type="transmembrane region" description="Helical" evidence="5">
    <location>
        <begin position="180"/>
        <end position="200"/>
    </location>
</feature>
<evidence type="ECO:0000256" key="1">
    <source>
        <dbReference type="ARBA" id="ARBA00004141"/>
    </source>
</evidence>
<keyword evidence="3 5" id="KW-1133">Transmembrane helix</keyword>
<evidence type="ECO:0000313" key="6">
    <source>
        <dbReference type="EMBL" id="SDN33672.1"/>
    </source>
</evidence>
<proteinExistence type="predicted"/>
<dbReference type="GO" id="GO:0005385">
    <property type="term" value="F:zinc ion transmembrane transporter activity"/>
    <property type="evidence" value="ECO:0007669"/>
    <property type="project" value="TreeGrafter"/>
</dbReference>
<dbReference type="Proteomes" id="UP000199182">
    <property type="component" value="Unassembled WGS sequence"/>
</dbReference>
<evidence type="ECO:0000256" key="4">
    <source>
        <dbReference type="ARBA" id="ARBA00023136"/>
    </source>
</evidence>
<evidence type="ECO:0000256" key="2">
    <source>
        <dbReference type="ARBA" id="ARBA00022692"/>
    </source>
</evidence>
<dbReference type="NCBIfam" id="NF003243">
    <property type="entry name" value="PRK04201.1"/>
    <property type="match status" value="1"/>
</dbReference>
<evidence type="ECO:0000256" key="5">
    <source>
        <dbReference type="SAM" id="Phobius"/>
    </source>
</evidence>
<dbReference type="AlphaFoldDB" id="A0A1H0AJB4"/>
<keyword evidence="2 5" id="KW-0812">Transmembrane</keyword>
<name>A0A1H0AJB4_9FIRM</name>
<feature type="transmembrane region" description="Helical" evidence="5">
    <location>
        <begin position="144"/>
        <end position="160"/>
    </location>
</feature>
<reference evidence="6 7" key="1">
    <citation type="submission" date="2016-10" db="EMBL/GenBank/DDBJ databases">
        <authorList>
            <person name="de Groot N.N."/>
        </authorList>
    </citation>
    <scope>NUCLEOTIDE SEQUENCE [LARGE SCALE GENOMIC DNA]</scope>
    <source>
        <strain evidence="6 7">CGMCC 1.5012</strain>
    </source>
</reference>
<gene>
    <name evidence="6" type="ORF">SAMN05192585_11648</name>
</gene>
<keyword evidence="7" id="KW-1185">Reference proteome</keyword>